<feature type="compositionally biased region" description="Basic and acidic residues" evidence="1">
    <location>
        <begin position="357"/>
        <end position="372"/>
    </location>
</feature>
<evidence type="ECO:0000313" key="3">
    <source>
        <dbReference type="EMBL" id="TDD58594.1"/>
    </source>
</evidence>
<dbReference type="RefSeq" id="WP_132168954.1">
    <property type="nucleotide sequence ID" value="NZ_SMKX01000049.1"/>
</dbReference>
<gene>
    <name evidence="3" type="ORF">E1263_18445</name>
</gene>
<protein>
    <submittedName>
        <fullName evidence="3">Uncharacterized protein</fullName>
    </submittedName>
</protein>
<keyword evidence="2" id="KW-1133">Transmembrane helix</keyword>
<comment type="caution">
    <text evidence="3">The sequence shown here is derived from an EMBL/GenBank/DDBJ whole genome shotgun (WGS) entry which is preliminary data.</text>
</comment>
<feature type="transmembrane region" description="Helical" evidence="2">
    <location>
        <begin position="23"/>
        <end position="45"/>
    </location>
</feature>
<feature type="transmembrane region" description="Helical" evidence="2">
    <location>
        <begin position="134"/>
        <end position="156"/>
    </location>
</feature>
<dbReference type="OrthoDB" id="275232at2"/>
<organism evidence="3 4">
    <name type="scientific">Kribbella antibiotica</name>
    <dbReference type="NCBI Taxonomy" id="190195"/>
    <lineage>
        <taxon>Bacteria</taxon>
        <taxon>Bacillati</taxon>
        <taxon>Actinomycetota</taxon>
        <taxon>Actinomycetes</taxon>
        <taxon>Propionibacteriales</taxon>
        <taxon>Kribbellaceae</taxon>
        <taxon>Kribbella</taxon>
    </lineage>
</organism>
<reference evidence="3 4" key="1">
    <citation type="submission" date="2019-03" db="EMBL/GenBank/DDBJ databases">
        <title>Draft genome sequences of novel Actinobacteria.</title>
        <authorList>
            <person name="Sahin N."/>
            <person name="Ay H."/>
            <person name="Saygin H."/>
        </authorList>
    </citation>
    <scope>NUCLEOTIDE SEQUENCE [LARGE SCALE GENOMIC DNA]</scope>
    <source>
        <strain evidence="3 4">JCM 13523</strain>
    </source>
</reference>
<evidence type="ECO:0000256" key="2">
    <source>
        <dbReference type="SAM" id="Phobius"/>
    </source>
</evidence>
<accession>A0A4R4ZL70</accession>
<evidence type="ECO:0000256" key="1">
    <source>
        <dbReference type="SAM" id="MobiDB-lite"/>
    </source>
</evidence>
<dbReference type="EMBL" id="SMKX01000049">
    <property type="protein sequence ID" value="TDD58594.1"/>
    <property type="molecule type" value="Genomic_DNA"/>
</dbReference>
<feature type="transmembrane region" description="Helical" evidence="2">
    <location>
        <begin position="66"/>
        <end position="88"/>
    </location>
</feature>
<sequence length="407" mass="43604">MLAVLAFVEASIALLFVEESGDLRVTLCAIVAIAIAVITLVSAPATRPFPALAGRRRSGTAGFGRLLVVVCWLLRVGVAGVAAGYIAWNADSDAIQPYAAVLVALSMILLVITQWGQHLAGFVTAVDELRGAGLARRVVAIVVAAVTAGVSSYLAALGERFRSLVMDPVWDHTREQWGLPDFLAGIVVALVGFLGLALIASLVGAAMLSIAFAIGPWTRLGRWLIKYSPVKYTRAVSVARISVVGMYATFPVAPNERATRWIYKGVRDSSGPLDAIFLSMLANDVAAAAAVLAPAGGSIVLRVVGDHEEIVLERGPGETELLHKFPEAAALRRIRLALQNIELGLPSTVRGSTEPDALDRDWSSTHEEPSWFSEPTHEDLAKEVLRYPPGAPWVRERLGLPAFHLDW</sequence>
<keyword evidence="2" id="KW-0812">Transmembrane</keyword>
<feature type="transmembrane region" description="Helical" evidence="2">
    <location>
        <begin position="235"/>
        <end position="253"/>
    </location>
</feature>
<keyword evidence="4" id="KW-1185">Reference proteome</keyword>
<dbReference type="AlphaFoldDB" id="A0A4R4ZL70"/>
<keyword evidence="2" id="KW-0472">Membrane</keyword>
<feature type="region of interest" description="Disordered" evidence="1">
    <location>
        <begin position="349"/>
        <end position="372"/>
    </location>
</feature>
<dbReference type="Proteomes" id="UP000295124">
    <property type="component" value="Unassembled WGS sequence"/>
</dbReference>
<feature type="transmembrane region" description="Helical" evidence="2">
    <location>
        <begin position="182"/>
        <end position="214"/>
    </location>
</feature>
<proteinExistence type="predicted"/>
<evidence type="ECO:0000313" key="4">
    <source>
        <dbReference type="Proteomes" id="UP000295124"/>
    </source>
</evidence>
<name>A0A4R4ZL70_9ACTN</name>